<dbReference type="InterPro" id="IPR036322">
    <property type="entry name" value="WD40_repeat_dom_sf"/>
</dbReference>
<feature type="compositionally biased region" description="Polar residues" evidence="4">
    <location>
        <begin position="1"/>
        <end position="13"/>
    </location>
</feature>
<dbReference type="PRINTS" id="PR00320">
    <property type="entry name" value="GPROTEINBRPT"/>
</dbReference>
<evidence type="ECO:0000256" key="3">
    <source>
        <dbReference type="PROSITE-ProRule" id="PRU00221"/>
    </source>
</evidence>
<evidence type="ECO:0000313" key="5">
    <source>
        <dbReference type="EMBL" id="CAK9147491.1"/>
    </source>
</evidence>
<dbReference type="PANTHER" id="PTHR22844:SF340">
    <property type="entry name" value="OS01G0946100 PROTEIN"/>
    <property type="match status" value="1"/>
</dbReference>
<dbReference type="FunFam" id="2.130.10.10:FF:000775">
    <property type="entry name" value="BnaA09g28200D protein"/>
    <property type="match status" value="1"/>
</dbReference>
<dbReference type="SMART" id="SM00320">
    <property type="entry name" value="WD40"/>
    <property type="match status" value="7"/>
</dbReference>
<evidence type="ECO:0000313" key="6">
    <source>
        <dbReference type="Proteomes" id="UP001642360"/>
    </source>
</evidence>
<dbReference type="EMBL" id="CAUOFW020001691">
    <property type="protein sequence ID" value="CAK9147491.1"/>
    <property type="molecule type" value="Genomic_DNA"/>
</dbReference>
<keyword evidence="6" id="KW-1185">Reference proteome</keyword>
<dbReference type="PROSITE" id="PS50082">
    <property type="entry name" value="WD_REPEATS_2"/>
    <property type="match status" value="3"/>
</dbReference>
<proteinExistence type="predicted"/>
<dbReference type="SUPFAM" id="SSF50978">
    <property type="entry name" value="WD40 repeat-like"/>
    <property type="match status" value="1"/>
</dbReference>
<evidence type="ECO:0000256" key="1">
    <source>
        <dbReference type="ARBA" id="ARBA00022574"/>
    </source>
</evidence>
<gene>
    <name evidence="5" type="ORF">ILEXP_LOCUS15396</name>
</gene>
<sequence length="414" mass="45432">MVTTTNSPVSDTNLSTPLLSATASSSSTSSDTDESPATSHRFDIQSFKFHISNTPVSDYRSYKSLAVLSAHIGSVSSLAICGEFILSASQGKDIIVWQQPDLRQFTKFGQGDGSVKALITVGNKVFTAHQDSRIRVWKVSRSSENIFRLVDTLPTTKDYLGKFMKQSNYVQTRRHHKRLWIEHSDSISCLTVHNGLIYSGSWDKTLKVWRVSDLKCSESIKAHDDAINGLAASKGIVYSASADGKIKAWGKEGKSSHSLKGILEGHKDVSLNSVVVSEDGRIVYGGGSDGYVIGWVENGNFESWRVVFEVKAHQMAVLCICLMGEFLCSGSADKSINIWKREINGGLWRVGVIRGHEGPVKCLQASPNSVGGGFMLYSGSLDRSLRVWWVPKYSAKTEDRSSTQSTEKNSIVMC</sequence>
<keyword evidence="1 3" id="KW-0853">WD repeat</keyword>
<keyword evidence="2" id="KW-0677">Repeat</keyword>
<organism evidence="5 6">
    <name type="scientific">Ilex paraguariensis</name>
    <name type="common">yerba mate</name>
    <dbReference type="NCBI Taxonomy" id="185542"/>
    <lineage>
        <taxon>Eukaryota</taxon>
        <taxon>Viridiplantae</taxon>
        <taxon>Streptophyta</taxon>
        <taxon>Embryophyta</taxon>
        <taxon>Tracheophyta</taxon>
        <taxon>Spermatophyta</taxon>
        <taxon>Magnoliopsida</taxon>
        <taxon>eudicotyledons</taxon>
        <taxon>Gunneridae</taxon>
        <taxon>Pentapetalae</taxon>
        <taxon>asterids</taxon>
        <taxon>campanulids</taxon>
        <taxon>Aquifoliales</taxon>
        <taxon>Aquifoliaceae</taxon>
        <taxon>Ilex</taxon>
    </lineage>
</organism>
<evidence type="ECO:0000256" key="4">
    <source>
        <dbReference type="SAM" id="MobiDB-lite"/>
    </source>
</evidence>
<dbReference type="Pfam" id="PF00400">
    <property type="entry name" value="WD40"/>
    <property type="match status" value="6"/>
</dbReference>
<feature type="repeat" description="WD" evidence="3">
    <location>
        <begin position="220"/>
        <end position="249"/>
    </location>
</feature>
<dbReference type="Gene3D" id="2.130.10.10">
    <property type="entry name" value="YVTN repeat-like/Quinoprotein amine dehydrogenase"/>
    <property type="match status" value="3"/>
</dbReference>
<dbReference type="InterPro" id="IPR001680">
    <property type="entry name" value="WD40_rpt"/>
</dbReference>
<accession>A0ABC8RTP2</accession>
<dbReference type="InterPro" id="IPR045182">
    <property type="entry name" value="JINGUBANG-like"/>
</dbReference>
<dbReference type="AlphaFoldDB" id="A0ABC8RTP2"/>
<dbReference type="InterPro" id="IPR015943">
    <property type="entry name" value="WD40/YVTN_repeat-like_dom_sf"/>
</dbReference>
<dbReference type="PROSITE" id="PS50294">
    <property type="entry name" value="WD_REPEATS_REGION"/>
    <property type="match status" value="1"/>
</dbReference>
<feature type="repeat" description="WD" evidence="3">
    <location>
        <begin position="353"/>
        <end position="388"/>
    </location>
</feature>
<comment type="caution">
    <text evidence="5">The sequence shown here is derived from an EMBL/GenBank/DDBJ whole genome shotgun (WGS) entry which is preliminary data.</text>
</comment>
<dbReference type="PANTHER" id="PTHR22844">
    <property type="entry name" value="F-BOX AND WD40 DOMAIN PROTEIN"/>
    <property type="match status" value="1"/>
</dbReference>
<feature type="region of interest" description="Disordered" evidence="4">
    <location>
        <begin position="1"/>
        <end position="39"/>
    </location>
</feature>
<dbReference type="InterPro" id="IPR020472">
    <property type="entry name" value="WD40_PAC1"/>
</dbReference>
<dbReference type="Proteomes" id="UP001642360">
    <property type="component" value="Unassembled WGS sequence"/>
</dbReference>
<protein>
    <submittedName>
        <fullName evidence="5">Uncharacterized protein</fullName>
    </submittedName>
</protein>
<reference evidence="5 6" key="1">
    <citation type="submission" date="2024-02" db="EMBL/GenBank/DDBJ databases">
        <authorList>
            <person name="Vignale AGUSTIN F."/>
            <person name="Sosa J E."/>
            <person name="Modenutti C."/>
        </authorList>
    </citation>
    <scope>NUCLEOTIDE SEQUENCE [LARGE SCALE GENOMIC DNA]</scope>
</reference>
<evidence type="ECO:0000256" key="2">
    <source>
        <dbReference type="ARBA" id="ARBA00022737"/>
    </source>
</evidence>
<name>A0ABC8RTP2_9AQUA</name>
<feature type="repeat" description="WD" evidence="3">
    <location>
        <begin position="180"/>
        <end position="219"/>
    </location>
</feature>
<feature type="compositionally biased region" description="Low complexity" evidence="4">
    <location>
        <begin position="14"/>
        <end position="39"/>
    </location>
</feature>